<proteinExistence type="inferred from homology"/>
<evidence type="ECO:0000256" key="9">
    <source>
        <dbReference type="PIRSR" id="PIRSR001399-1"/>
    </source>
</evidence>
<dbReference type="GO" id="GO:0003855">
    <property type="term" value="F:3-dehydroquinate dehydratase activity"/>
    <property type="evidence" value="ECO:0007669"/>
    <property type="project" value="UniProtKB-UniRule"/>
</dbReference>
<keyword evidence="7 8" id="KW-0456">Lyase</keyword>
<comment type="catalytic activity">
    <reaction evidence="1 8">
        <text>3-dehydroquinate = 3-dehydroshikimate + H2O</text>
        <dbReference type="Rhea" id="RHEA:21096"/>
        <dbReference type="ChEBI" id="CHEBI:15377"/>
        <dbReference type="ChEBI" id="CHEBI:16630"/>
        <dbReference type="ChEBI" id="CHEBI:32364"/>
        <dbReference type="EC" id="4.2.1.10"/>
    </reaction>
</comment>
<feature type="binding site" evidence="8 10">
    <location>
        <position position="89"/>
    </location>
    <ligand>
        <name>substrate</name>
    </ligand>
</feature>
<dbReference type="Gene3D" id="3.40.50.9100">
    <property type="entry name" value="Dehydroquinase, class II"/>
    <property type="match status" value="1"/>
</dbReference>
<feature type="site" description="Transition state stabilizer" evidence="8 11">
    <location>
        <position position="20"/>
    </location>
</feature>
<dbReference type="UniPathway" id="UPA00053">
    <property type="reaction ID" value="UER00086"/>
</dbReference>
<dbReference type="InterPro" id="IPR001874">
    <property type="entry name" value="DHquinase_II"/>
</dbReference>
<dbReference type="GO" id="GO:0009423">
    <property type="term" value="P:chorismate biosynthetic process"/>
    <property type="evidence" value="ECO:0007669"/>
    <property type="project" value="UniProtKB-UniRule"/>
</dbReference>
<dbReference type="AlphaFoldDB" id="A0A1M6LN35"/>
<comment type="pathway">
    <text evidence="2 8">Metabolic intermediate biosynthesis; chorismate biosynthesis; chorismate from D-erythrose 4-phosphate and phosphoenolpyruvate: step 3/7.</text>
</comment>
<feature type="binding site" evidence="8 10">
    <location>
        <position position="82"/>
    </location>
    <ligand>
        <name>substrate</name>
    </ligand>
</feature>
<organism evidence="12 13">
    <name type="scientific">Caminicella sporogenes DSM 14501</name>
    <dbReference type="NCBI Taxonomy" id="1121266"/>
    <lineage>
        <taxon>Bacteria</taxon>
        <taxon>Bacillati</taxon>
        <taxon>Bacillota</taxon>
        <taxon>Clostridia</taxon>
        <taxon>Peptostreptococcales</taxon>
        <taxon>Caminicellaceae</taxon>
        <taxon>Caminicella</taxon>
    </lineage>
</organism>
<dbReference type="EC" id="4.2.1.10" evidence="5 8"/>
<reference evidence="12 13" key="1">
    <citation type="submission" date="2016-11" db="EMBL/GenBank/DDBJ databases">
        <authorList>
            <person name="Jaros S."/>
            <person name="Januszkiewicz K."/>
            <person name="Wedrychowicz H."/>
        </authorList>
    </citation>
    <scope>NUCLEOTIDE SEQUENCE [LARGE SCALE GENOMIC DNA]</scope>
    <source>
        <strain evidence="12 13">DSM 14501</strain>
    </source>
</reference>
<feature type="binding site" evidence="8 10">
    <location>
        <position position="113"/>
    </location>
    <ligand>
        <name>substrate</name>
    </ligand>
</feature>
<evidence type="ECO:0000256" key="10">
    <source>
        <dbReference type="PIRSR" id="PIRSR001399-2"/>
    </source>
</evidence>
<keyword evidence="13" id="KW-1185">Reference proteome</keyword>
<dbReference type="EMBL" id="FRAJ01000003">
    <property type="protein sequence ID" value="SHJ72540.1"/>
    <property type="molecule type" value="Genomic_DNA"/>
</dbReference>
<evidence type="ECO:0000256" key="7">
    <source>
        <dbReference type="ARBA" id="ARBA00023239"/>
    </source>
</evidence>
<dbReference type="Pfam" id="PF01220">
    <property type="entry name" value="DHquinase_II"/>
    <property type="match status" value="1"/>
</dbReference>
<comment type="subunit">
    <text evidence="4 8">Homododecamer.</text>
</comment>
<dbReference type="PANTHER" id="PTHR21272">
    <property type="entry name" value="CATABOLIC 3-DEHYDROQUINASE"/>
    <property type="match status" value="1"/>
</dbReference>
<evidence type="ECO:0000256" key="5">
    <source>
        <dbReference type="ARBA" id="ARBA00012060"/>
    </source>
</evidence>
<evidence type="ECO:0000256" key="11">
    <source>
        <dbReference type="PIRSR" id="PIRSR001399-3"/>
    </source>
</evidence>
<dbReference type="NCBIfam" id="NF003805">
    <property type="entry name" value="PRK05395.1-2"/>
    <property type="match status" value="1"/>
</dbReference>
<dbReference type="InterPro" id="IPR018509">
    <property type="entry name" value="DHquinase_II_CS"/>
</dbReference>
<feature type="binding site" evidence="8 10">
    <location>
        <begin position="103"/>
        <end position="104"/>
    </location>
    <ligand>
        <name>substrate</name>
    </ligand>
</feature>
<evidence type="ECO:0000256" key="8">
    <source>
        <dbReference type="HAMAP-Rule" id="MF_00169"/>
    </source>
</evidence>
<dbReference type="HAMAP" id="MF_00169">
    <property type="entry name" value="AroQ"/>
    <property type="match status" value="1"/>
</dbReference>
<dbReference type="InterPro" id="IPR036441">
    <property type="entry name" value="DHquinase_II_sf"/>
</dbReference>
<dbReference type="Proteomes" id="UP000184082">
    <property type="component" value="Unassembled WGS sequence"/>
</dbReference>
<keyword evidence="6 8" id="KW-0057">Aromatic amino acid biosynthesis</keyword>
<feature type="active site" description="Proton donor" evidence="8 9">
    <location>
        <position position="102"/>
    </location>
</feature>
<evidence type="ECO:0000256" key="2">
    <source>
        <dbReference type="ARBA" id="ARBA00004902"/>
    </source>
</evidence>
<feature type="active site" description="Proton acceptor" evidence="8 9">
    <location>
        <position position="25"/>
    </location>
</feature>
<dbReference type="SUPFAM" id="SSF52304">
    <property type="entry name" value="Type II 3-dehydroquinate dehydratase"/>
    <property type="match status" value="1"/>
</dbReference>
<comment type="similarity">
    <text evidence="3 8">Belongs to the type-II 3-dehydroquinase family.</text>
</comment>
<evidence type="ECO:0000256" key="1">
    <source>
        <dbReference type="ARBA" id="ARBA00001864"/>
    </source>
</evidence>
<evidence type="ECO:0000313" key="13">
    <source>
        <dbReference type="Proteomes" id="UP000184082"/>
    </source>
</evidence>
<evidence type="ECO:0000256" key="3">
    <source>
        <dbReference type="ARBA" id="ARBA00011037"/>
    </source>
</evidence>
<feature type="binding site" evidence="8 10">
    <location>
        <position position="76"/>
    </location>
    <ligand>
        <name>substrate</name>
    </ligand>
</feature>
<dbReference type="NCBIfam" id="NF003807">
    <property type="entry name" value="PRK05395.1-4"/>
    <property type="match status" value="1"/>
</dbReference>
<gene>
    <name evidence="8" type="primary">aroQ</name>
    <name evidence="12" type="ORF">SAMN02745883_00274</name>
</gene>
<dbReference type="GO" id="GO:0019631">
    <property type="term" value="P:quinate catabolic process"/>
    <property type="evidence" value="ECO:0007669"/>
    <property type="project" value="TreeGrafter"/>
</dbReference>
<dbReference type="NCBIfam" id="NF003806">
    <property type="entry name" value="PRK05395.1-3"/>
    <property type="match status" value="1"/>
</dbReference>
<dbReference type="GO" id="GO:0009073">
    <property type="term" value="P:aromatic amino acid family biosynthetic process"/>
    <property type="evidence" value="ECO:0007669"/>
    <property type="project" value="UniProtKB-KW"/>
</dbReference>
<dbReference type="CDD" id="cd00466">
    <property type="entry name" value="DHQase_II"/>
    <property type="match status" value="1"/>
</dbReference>
<evidence type="ECO:0000313" key="12">
    <source>
        <dbReference type="EMBL" id="SHJ72540.1"/>
    </source>
</evidence>
<sequence>MKKAKILVLNGPNLNLLGIRDTKLYGQKTLEYINNILKREAENLNFEISFFQSNCEGQIIDKIHEAYGVYRGIIINPGAYTHYSIAIRDAIASVEIPTVEVHLSNIYNREEFRTKSVIAPVCVGQISGFKEYGYILALFALHEMLNRRYENE</sequence>
<evidence type="ECO:0000256" key="4">
    <source>
        <dbReference type="ARBA" id="ARBA00011193"/>
    </source>
</evidence>
<dbReference type="RefSeq" id="WP_072965583.1">
    <property type="nucleotide sequence ID" value="NZ_FRAJ01000003.1"/>
</dbReference>
<name>A0A1M6LN35_9FIRM</name>
<dbReference type="GO" id="GO:0008652">
    <property type="term" value="P:amino acid biosynthetic process"/>
    <property type="evidence" value="ECO:0007669"/>
    <property type="project" value="UniProtKB-KW"/>
</dbReference>
<dbReference type="STRING" id="1121266.SAMN02745883_00274"/>
<dbReference type="PIRSF" id="PIRSF001399">
    <property type="entry name" value="DHquinase_II"/>
    <property type="match status" value="1"/>
</dbReference>
<dbReference type="PROSITE" id="PS01029">
    <property type="entry name" value="DEHYDROQUINASE_II"/>
    <property type="match status" value="1"/>
</dbReference>
<dbReference type="PANTHER" id="PTHR21272:SF3">
    <property type="entry name" value="CATABOLIC 3-DEHYDROQUINASE"/>
    <property type="match status" value="1"/>
</dbReference>
<dbReference type="NCBIfam" id="TIGR01088">
    <property type="entry name" value="aroQ"/>
    <property type="match status" value="1"/>
</dbReference>
<evidence type="ECO:0000256" key="6">
    <source>
        <dbReference type="ARBA" id="ARBA00023141"/>
    </source>
</evidence>
<comment type="function">
    <text evidence="8">Catalyzes a trans-dehydration via an enolate intermediate.</text>
</comment>
<keyword evidence="8" id="KW-0028">Amino-acid biosynthesis</keyword>
<protein>
    <recommendedName>
        <fullName evidence="5 8">3-dehydroquinate dehydratase</fullName>
        <shortName evidence="8">3-dehydroquinase</shortName>
        <ecNumber evidence="5 8">4.2.1.10</ecNumber>
    </recommendedName>
    <alternativeName>
        <fullName evidence="8">Type II DHQase</fullName>
    </alternativeName>
</protein>
<accession>A0A1M6LN35</accession>